<evidence type="ECO:0000313" key="1">
    <source>
        <dbReference type="EMBL" id="OTP73736.1"/>
    </source>
</evidence>
<dbReference type="EMBL" id="NBTZ01000014">
    <property type="protein sequence ID" value="OTP79212.1"/>
    <property type="molecule type" value="Genomic_DNA"/>
</dbReference>
<name>A0A242MRW3_CABSO</name>
<sequence>MAFTFICTINTVTRSRLRVRLPLLASATFHNQRDITHMAPPQ</sequence>
<reference evidence="2 4" key="2">
    <citation type="submission" date="2017-03" db="EMBL/GenBank/DDBJ databases">
        <title>Genome analysis of strain PAMC 26577.</title>
        <authorList>
            <person name="Oh H.-M."/>
            <person name="Yang J.-A."/>
        </authorList>
    </citation>
    <scope>NUCLEOTIDE SEQUENCE [LARGE SCALE GENOMIC DNA]</scope>
    <source>
        <strain evidence="2 4">PAMC 26577</strain>
    </source>
</reference>
<protein>
    <submittedName>
        <fullName evidence="1">Uncharacterized protein</fullName>
    </submittedName>
</protein>
<dbReference type="EMBL" id="NBTY01000098">
    <property type="protein sequence ID" value="OTP73736.1"/>
    <property type="molecule type" value="Genomic_DNA"/>
</dbReference>
<dbReference type="Proteomes" id="UP000195221">
    <property type="component" value="Unassembled WGS sequence"/>
</dbReference>
<accession>A0A242MRW3</accession>
<organism evidence="1 3">
    <name type="scientific">Caballeronia sordidicola</name>
    <name type="common">Burkholderia sordidicola</name>
    <dbReference type="NCBI Taxonomy" id="196367"/>
    <lineage>
        <taxon>Bacteria</taxon>
        <taxon>Pseudomonadati</taxon>
        <taxon>Pseudomonadota</taxon>
        <taxon>Betaproteobacteria</taxon>
        <taxon>Burkholderiales</taxon>
        <taxon>Burkholderiaceae</taxon>
        <taxon>Caballeronia</taxon>
    </lineage>
</organism>
<evidence type="ECO:0000313" key="3">
    <source>
        <dbReference type="Proteomes" id="UP000194546"/>
    </source>
</evidence>
<proteinExistence type="predicted"/>
<dbReference type="Proteomes" id="UP000194546">
    <property type="component" value="Unassembled WGS sequence"/>
</dbReference>
<dbReference type="AlphaFoldDB" id="A0A242MRW3"/>
<gene>
    <name evidence="1" type="ORF">PAMC26510_18160</name>
    <name evidence="2" type="ORF">PAMC26577_02295</name>
</gene>
<evidence type="ECO:0000313" key="4">
    <source>
        <dbReference type="Proteomes" id="UP000195221"/>
    </source>
</evidence>
<evidence type="ECO:0000313" key="2">
    <source>
        <dbReference type="EMBL" id="OTP79212.1"/>
    </source>
</evidence>
<comment type="caution">
    <text evidence="1">The sequence shown here is derived from an EMBL/GenBank/DDBJ whole genome shotgun (WGS) entry which is preliminary data.</text>
</comment>
<reference evidence="1 3" key="1">
    <citation type="submission" date="2017-03" db="EMBL/GenBank/DDBJ databases">
        <title>Genome analysis of strain PAMC 26510.</title>
        <authorList>
            <person name="Oh H.-M."/>
            <person name="Yang J.-A."/>
        </authorList>
    </citation>
    <scope>NUCLEOTIDE SEQUENCE [LARGE SCALE GENOMIC DNA]</scope>
    <source>
        <strain evidence="1 3">PAMC 26510</strain>
    </source>
</reference>